<protein>
    <submittedName>
        <fullName evidence="3">Uncharacterized protein</fullName>
    </submittedName>
</protein>
<dbReference type="RefSeq" id="WP_145853737.1">
    <property type="nucleotide sequence ID" value="NZ_RPFW01000003.1"/>
</dbReference>
<sequence length="64" mass="6861">MEDALLTAILVASFAFVIGLIQVINRMLERDTDRGELADQPPDTGMSHRGNPGNGLAGPTGWRP</sequence>
<keyword evidence="2" id="KW-0812">Transmembrane</keyword>
<name>A0A6P2C062_9ACTN</name>
<proteinExistence type="predicted"/>
<organism evidence="3 4">
    <name type="scientific">Trebonia kvetii</name>
    <dbReference type="NCBI Taxonomy" id="2480626"/>
    <lineage>
        <taxon>Bacteria</taxon>
        <taxon>Bacillati</taxon>
        <taxon>Actinomycetota</taxon>
        <taxon>Actinomycetes</taxon>
        <taxon>Streptosporangiales</taxon>
        <taxon>Treboniaceae</taxon>
        <taxon>Trebonia</taxon>
    </lineage>
</organism>
<keyword evidence="2" id="KW-1133">Transmembrane helix</keyword>
<accession>A0A6P2C062</accession>
<keyword evidence="4" id="KW-1185">Reference proteome</keyword>
<evidence type="ECO:0000256" key="2">
    <source>
        <dbReference type="SAM" id="Phobius"/>
    </source>
</evidence>
<keyword evidence="2" id="KW-0472">Membrane</keyword>
<gene>
    <name evidence="3" type="ORF">EAS64_15570</name>
</gene>
<evidence type="ECO:0000256" key="1">
    <source>
        <dbReference type="SAM" id="MobiDB-lite"/>
    </source>
</evidence>
<comment type="caution">
    <text evidence="3">The sequence shown here is derived from an EMBL/GenBank/DDBJ whole genome shotgun (WGS) entry which is preliminary data.</text>
</comment>
<dbReference type="AlphaFoldDB" id="A0A6P2C062"/>
<feature type="region of interest" description="Disordered" evidence="1">
    <location>
        <begin position="31"/>
        <end position="64"/>
    </location>
</feature>
<feature type="transmembrane region" description="Helical" evidence="2">
    <location>
        <begin position="6"/>
        <end position="24"/>
    </location>
</feature>
<dbReference type="Proteomes" id="UP000460272">
    <property type="component" value="Unassembled WGS sequence"/>
</dbReference>
<evidence type="ECO:0000313" key="3">
    <source>
        <dbReference type="EMBL" id="TVZ03866.1"/>
    </source>
</evidence>
<reference evidence="3 4" key="1">
    <citation type="submission" date="2018-11" db="EMBL/GenBank/DDBJ databases">
        <title>Trebonia kvetii gen.nov., sp.nov., a novel acidophilic actinobacterium, and proposal of the new actinobacterial family Treboniaceae fam. nov.</title>
        <authorList>
            <person name="Rapoport D."/>
            <person name="Sagova-Mareckova M."/>
            <person name="Sedlacek I."/>
            <person name="Provaznik J."/>
            <person name="Kralova S."/>
            <person name="Pavlinic D."/>
            <person name="Benes V."/>
            <person name="Kopecky J."/>
        </authorList>
    </citation>
    <scope>NUCLEOTIDE SEQUENCE [LARGE SCALE GENOMIC DNA]</scope>
    <source>
        <strain evidence="3 4">15Tr583</strain>
    </source>
</reference>
<dbReference type="EMBL" id="RPFW01000003">
    <property type="protein sequence ID" value="TVZ03866.1"/>
    <property type="molecule type" value="Genomic_DNA"/>
</dbReference>
<evidence type="ECO:0000313" key="4">
    <source>
        <dbReference type="Proteomes" id="UP000460272"/>
    </source>
</evidence>